<evidence type="ECO:0000259" key="2">
    <source>
        <dbReference type="PROSITE" id="PS50168"/>
    </source>
</evidence>
<dbReference type="Proteomes" id="UP000663880">
    <property type="component" value="Unassembled WGS sequence"/>
</dbReference>
<dbReference type="Pfam" id="PF00531">
    <property type="entry name" value="Death"/>
    <property type="match status" value="1"/>
</dbReference>
<sequence length="223" mass="26266">MTLLSSYTHLKQQVVYNVGSSDIQGNLLNQLKEFYRDDIDSTRRLEQIKTIGQLLRVLEIRDVLSENNVTPLKEIARRIKNNDLLKKISEYEQSHDHREHLNFYAAENTQSSSYYKETETALPSGHPYGNITLRKKNRINETIVEQIGTSWRDLGRNLKLQEHRIDEIDKQQNSLKDKAYEILHVYEDRADPQRGFLVLCHALEKSRRKDLCRKLQEIMVMNI</sequence>
<dbReference type="PANTHER" id="PTHR15077">
    <property type="entry name" value="FAS-ASSOCIATING DEATH DOMAIN-CONTAINING PROTEIN FADD"/>
    <property type="match status" value="1"/>
</dbReference>
<accession>A0A821N4Q4</accession>
<dbReference type="CDD" id="cd01670">
    <property type="entry name" value="Death"/>
    <property type="match status" value="1"/>
</dbReference>
<dbReference type="EMBL" id="CAJOBZ010000004">
    <property type="protein sequence ID" value="CAF4779480.1"/>
    <property type="molecule type" value="Genomic_DNA"/>
</dbReference>
<dbReference type="GO" id="GO:0042981">
    <property type="term" value="P:regulation of apoptotic process"/>
    <property type="evidence" value="ECO:0007669"/>
    <property type="project" value="InterPro"/>
</dbReference>
<organism evidence="3 4">
    <name type="scientific">Pieris macdunnoughi</name>
    <dbReference type="NCBI Taxonomy" id="345717"/>
    <lineage>
        <taxon>Eukaryota</taxon>
        <taxon>Metazoa</taxon>
        <taxon>Ecdysozoa</taxon>
        <taxon>Arthropoda</taxon>
        <taxon>Hexapoda</taxon>
        <taxon>Insecta</taxon>
        <taxon>Pterygota</taxon>
        <taxon>Neoptera</taxon>
        <taxon>Endopterygota</taxon>
        <taxon>Lepidoptera</taxon>
        <taxon>Glossata</taxon>
        <taxon>Ditrysia</taxon>
        <taxon>Papilionoidea</taxon>
        <taxon>Pieridae</taxon>
        <taxon>Pierinae</taxon>
        <taxon>Pieris</taxon>
    </lineage>
</organism>
<keyword evidence="4" id="KW-1185">Reference proteome</keyword>
<evidence type="ECO:0000259" key="1">
    <source>
        <dbReference type="PROSITE" id="PS50017"/>
    </source>
</evidence>
<dbReference type="PROSITE" id="PS50168">
    <property type="entry name" value="DED"/>
    <property type="match status" value="1"/>
</dbReference>
<dbReference type="AlphaFoldDB" id="A0A821N4Q4"/>
<feature type="domain" description="Death" evidence="1">
    <location>
        <begin position="136"/>
        <end position="219"/>
    </location>
</feature>
<dbReference type="InterPro" id="IPR011029">
    <property type="entry name" value="DEATH-like_dom_sf"/>
</dbReference>
<dbReference type="SUPFAM" id="SSF47986">
    <property type="entry name" value="DEATH domain"/>
    <property type="match status" value="2"/>
</dbReference>
<evidence type="ECO:0008006" key="5">
    <source>
        <dbReference type="Google" id="ProtNLM"/>
    </source>
</evidence>
<dbReference type="OrthoDB" id="100767at2759"/>
<dbReference type="InterPro" id="IPR001875">
    <property type="entry name" value="DED_dom"/>
</dbReference>
<name>A0A821N4Q4_9NEOP</name>
<dbReference type="SMART" id="SM00005">
    <property type="entry name" value="DEATH"/>
    <property type="match status" value="1"/>
</dbReference>
<reference evidence="3" key="1">
    <citation type="submission" date="2021-02" db="EMBL/GenBank/DDBJ databases">
        <authorList>
            <person name="Steward A R."/>
        </authorList>
    </citation>
    <scope>NUCLEOTIDE SEQUENCE</scope>
</reference>
<dbReference type="InterPro" id="IPR016729">
    <property type="entry name" value="FADD"/>
</dbReference>
<protein>
    <recommendedName>
        <fullName evidence="5">Death domain-containing protein</fullName>
    </recommendedName>
</protein>
<dbReference type="InterPro" id="IPR000488">
    <property type="entry name" value="Death_dom"/>
</dbReference>
<proteinExistence type="predicted"/>
<evidence type="ECO:0000313" key="4">
    <source>
        <dbReference type="Proteomes" id="UP000663880"/>
    </source>
</evidence>
<dbReference type="PROSITE" id="PS50017">
    <property type="entry name" value="DEATH_DOMAIN"/>
    <property type="match status" value="1"/>
</dbReference>
<dbReference type="Gene3D" id="1.10.533.10">
    <property type="entry name" value="Death Domain, Fas"/>
    <property type="match status" value="2"/>
</dbReference>
<comment type="caution">
    <text evidence="3">The sequence shown here is derived from an EMBL/GenBank/DDBJ whole genome shotgun (WGS) entry which is preliminary data.</text>
</comment>
<evidence type="ECO:0000313" key="3">
    <source>
        <dbReference type="EMBL" id="CAF4779480.1"/>
    </source>
</evidence>
<feature type="domain" description="DED" evidence="2">
    <location>
        <begin position="6"/>
        <end position="90"/>
    </location>
</feature>
<gene>
    <name evidence="3" type="ORF">PMACD_LOCUS2264</name>
</gene>
<dbReference type="GO" id="GO:0007165">
    <property type="term" value="P:signal transduction"/>
    <property type="evidence" value="ECO:0007669"/>
    <property type="project" value="InterPro"/>
</dbReference>
<dbReference type="Pfam" id="PF01335">
    <property type="entry name" value="DED"/>
    <property type="match status" value="1"/>
</dbReference>